<dbReference type="EMBL" id="CP157940">
    <property type="protein sequence ID" value="XBS54636.1"/>
    <property type="molecule type" value="Genomic_DNA"/>
</dbReference>
<sequence>MTDKKYCIQLAECDGNSKEVYSFDEVEIGTWVDGKPIYRKVISGTLTSNSGNSIVFASVSELNIERLINLYGNMIDKNNRAQITLQTSYDEPGKLVAAVNMFYDNADGSIYYHLLNNNGKYSGCTAYVVIEYTKK</sequence>
<gene>
    <name evidence="1" type="ORF">ABFV83_02245</name>
</gene>
<dbReference type="AlphaFoldDB" id="A0AAU7PSD2"/>
<organism evidence="1">
    <name type="scientific">Lacrimispora sp. BS-2</name>
    <dbReference type="NCBI Taxonomy" id="3151850"/>
    <lineage>
        <taxon>Bacteria</taxon>
        <taxon>Bacillati</taxon>
        <taxon>Bacillota</taxon>
        <taxon>Clostridia</taxon>
        <taxon>Lachnospirales</taxon>
        <taxon>Lachnospiraceae</taxon>
        <taxon>Lacrimispora</taxon>
    </lineage>
</organism>
<proteinExistence type="predicted"/>
<name>A0AAU7PSD2_9FIRM</name>
<reference evidence="1" key="1">
    <citation type="submission" date="2024-06" db="EMBL/GenBank/DDBJ databases">
        <title>Lacrimispora cavernae sp. nov., a novel anaerobe isolated from bat guano pile inside a cave.</title>
        <authorList>
            <person name="Miller S.L."/>
            <person name="Lu N."/>
            <person name="King J."/>
            <person name="Sankaranarayanan K."/>
            <person name="Lawson P.A."/>
        </authorList>
    </citation>
    <scope>NUCLEOTIDE SEQUENCE</scope>
    <source>
        <strain evidence="1">BS-2</strain>
    </source>
</reference>
<evidence type="ECO:0000313" key="1">
    <source>
        <dbReference type="EMBL" id="XBS54636.1"/>
    </source>
</evidence>
<protein>
    <submittedName>
        <fullName evidence="1">Uncharacterized protein</fullName>
    </submittedName>
</protein>
<accession>A0AAU7PSD2</accession>
<dbReference type="RefSeq" id="WP_349947328.1">
    <property type="nucleotide sequence ID" value="NZ_CP157940.1"/>
</dbReference>